<dbReference type="OrthoDB" id="2439173at2759"/>
<name>A0A9N9P0T0_9GLOM</name>
<accession>A0A9N9P0T0</accession>
<proteinExistence type="predicted"/>
<dbReference type="Proteomes" id="UP000789759">
    <property type="component" value="Unassembled WGS sequence"/>
</dbReference>
<feature type="non-terminal residue" evidence="1">
    <location>
        <position position="1"/>
    </location>
</feature>
<dbReference type="AlphaFoldDB" id="A0A9N9P0T0"/>
<evidence type="ECO:0000313" key="2">
    <source>
        <dbReference type="Proteomes" id="UP000789759"/>
    </source>
</evidence>
<dbReference type="EMBL" id="CAJVQA010027328">
    <property type="protein sequence ID" value="CAG8791552.1"/>
    <property type="molecule type" value="Genomic_DNA"/>
</dbReference>
<reference evidence="1" key="1">
    <citation type="submission" date="2021-06" db="EMBL/GenBank/DDBJ databases">
        <authorList>
            <person name="Kallberg Y."/>
            <person name="Tangrot J."/>
            <person name="Rosling A."/>
        </authorList>
    </citation>
    <scope>NUCLEOTIDE SEQUENCE</scope>
    <source>
        <strain evidence="1">FL966</strain>
    </source>
</reference>
<gene>
    <name evidence="1" type="ORF">CPELLU_LOCUS17041</name>
</gene>
<protein>
    <submittedName>
        <fullName evidence="1">23861_t:CDS:1</fullName>
    </submittedName>
</protein>
<organism evidence="1 2">
    <name type="scientific">Cetraspora pellucida</name>
    <dbReference type="NCBI Taxonomy" id="1433469"/>
    <lineage>
        <taxon>Eukaryota</taxon>
        <taxon>Fungi</taxon>
        <taxon>Fungi incertae sedis</taxon>
        <taxon>Mucoromycota</taxon>
        <taxon>Glomeromycotina</taxon>
        <taxon>Glomeromycetes</taxon>
        <taxon>Diversisporales</taxon>
        <taxon>Gigasporaceae</taxon>
        <taxon>Cetraspora</taxon>
    </lineage>
</organism>
<sequence>ATTLDYLEKSLQHLIYISLENILTNLHNRVEAKALVSIISVL</sequence>
<evidence type="ECO:0000313" key="1">
    <source>
        <dbReference type="EMBL" id="CAG8791552.1"/>
    </source>
</evidence>
<keyword evidence="2" id="KW-1185">Reference proteome</keyword>
<comment type="caution">
    <text evidence="1">The sequence shown here is derived from an EMBL/GenBank/DDBJ whole genome shotgun (WGS) entry which is preliminary data.</text>
</comment>